<evidence type="ECO:0000313" key="1">
    <source>
        <dbReference type="EMBL" id="KAF4634387.1"/>
    </source>
</evidence>
<accession>A0A8H4RTT5</accession>
<evidence type="ECO:0000313" key="2">
    <source>
        <dbReference type="Proteomes" id="UP000566819"/>
    </source>
</evidence>
<keyword evidence="2" id="KW-1185">Reference proteome</keyword>
<dbReference type="OrthoDB" id="3598307at2759"/>
<sequence length="103" mass="11285">MSSNVVLKSVVIGTAFKAGRSIVLGSAIETQVWKRTEEIAKQAAEGLKDALEKDPNPLPENTAELVMRESKHPSDNDKRVHYTAVAKDSNGKYITTVHVPIEK</sequence>
<protein>
    <submittedName>
        <fullName evidence="1">Uncharacterized protein</fullName>
    </submittedName>
</protein>
<dbReference type="Proteomes" id="UP000566819">
    <property type="component" value="Unassembled WGS sequence"/>
</dbReference>
<organism evidence="1 2">
    <name type="scientific">Cudoniella acicularis</name>
    <dbReference type="NCBI Taxonomy" id="354080"/>
    <lineage>
        <taxon>Eukaryota</taxon>
        <taxon>Fungi</taxon>
        <taxon>Dikarya</taxon>
        <taxon>Ascomycota</taxon>
        <taxon>Pezizomycotina</taxon>
        <taxon>Leotiomycetes</taxon>
        <taxon>Helotiales</taxon>
        <taxon>Tricladiaceae</taxon>
        <taxon>Cudoniella</taxon>
    </lineage>
</organism>
<name>A0A8H4RTT5_9HELO</name>
<reference evidence="1 2" key="1">
    <citation type="submission" date="2020-03" db="EMBL/GenBank/DDBJ databases">
        <title>Draft Genome Sequence of Cudoniella acicularis.</title>
        <authorList>
            <person name="Buettner E."/>
            <person name="Kellner H."/>
        </authorList>
    </citation>
    <scope>NUCLEOTIDE SEQUENCE [LARGE SCALE GENOMIC DNA]</scope>
    <source>
        <strain evidence="1 2">DSM 108380</strain>
    </source>
</reference>
<gene>
    <name evidence="1" type="ORF">G7Y89_g3720</name>
</gene>
<proteinExistence type="predicted"/>
<dbReference type="EMBL" id="JAAMPI010000188">
    <property type="protein sequence ID" value="KAF4634387.1"/>
    <property type="molecule type" value="Genomic_DNA"/>
</dbReference>
<comment type="caution">
    <text evidence="1">The sequence shown here is derived from an EMBL/GenBank/DDBJ whole genome shotgun (WGS) entry which is preliminary data.</text>
</comment>
<dbReference type="AlphaFoldDB" id="A0A8H4RTT5"/>